<proteinExistence type="predicted"/>
<dbReference type="EMBL" id="CP144750">
    <property type="protein sequence ID" value="WVZ80625.1"/>
    <property type="molecule type" value="Genomic_DNA"/>
</dbReference>
<protein>
    <recommendedName>
        <fullName evidence="1">Tf2-1-like SH3-like domain-containing protein</fullName>
    </recommendedName>
</protein>
<dbReference type="InterPro" id="IPR056924">
    <property type="entry name" value="SH3_Tf2-1"/>
</dbReference>
<sequence length="166" mass="18535">MGSPRASTTVPQGSTIAAIMRLFSLLWVWLHLLDQPAASLDVRGRSKLGPWIYGSLKVLARIGEMAYRLQLPASRPTPAFTMSFMWVCSNSTRDQNHHRTPPLPPMHHGRACPFPRVSSVVAWHVPSLRSSFIGRVYRQPMPFGCHLQSSSAFIPHFSSRTSGLSR</sequence>
<evidence type="ECO:0000313" key="2">
    <source>
        <dbReference type="EMBL" id="WVZ80625.1"/>
    </source>
</evidence>
<evidence type="ECO:0000259" key="1">
    <source>
        <dbReference type="Pfam" id="PF24626"/>
    </source>
</evidence>
<dbReference type="Proteomes" id="UP001341281">
    <property type="component" value="Chromosome 06"/>
</dbReference>
<dbReference type="Pfam" id="PF24626">
    <property type="entry name" value="SH3_Tf2-1"/>
    <property type="match status" value="1"/>
</dbReference>
<name>A0AAQ3TVU3_PASNO</name>
<keyword evidence="3" id="KW-1185">Reference proteome</keyword>
<dbReference type="AlphaFoldDB" id="A0AAQ3TVU3"/>
<gene>
    <name evidence="2" type="ORF">U9M48_028084</name>
</gene>
<organism evidence="2 3">
    <name type="scientific">Paspalum notatum var. saurae</name>
    <dbReference type="NCBI Taxonomy" id="547442"/>
    <lineage>
        <taxon>Eukaryota</taxon>
        <taxon>Viridiplantae</taxon>
        <taxon>Streptophyta</taxon>
        <taxon>Embryophyta</taxon>
        <taxon>Tracheophyta</taxon>
        <taxon>Spermatophyta</taxon>
        <taxon>Magnoliopsida</taxon>
        <taxon>Liliopsida</taxon>
        <taxon>Poales</taxon>
        <taxon>Poaceae</taxon>
        <taxon>PACMAD clade</taxon>
        <taxon>Panicoideae</taxon>
        <taxon>Andropogonodae</taxon>
        <taxon>Paspaleae</taxon>
        <taxon>Paspalinae</taxon>
        <taxon>Paspalum</taxon>
    </lineage>
</organism>
<evidence type="ECO:0000313" key="3">
    <source>
        <dbReference type="Proteomes" id="UP001341281"/>
    </source>
</evidence>
<reference evidence="2 3" key="1">
    <citation type="submission" date="2024-02" db="EMBL/GenBank/DDBJ databases">
        <title>High-quality chromosome-scale genome assembly of Pensacola bahiagrass (Paspalum notatum Flugge var. saurae).</title>
        <authorList>
            <person name="Vega J.M."/>
            <person name="Podio M."/>
            <person name="Orjuela J."/>
            <person name="Siena L.A."/>
            <person name="Pessino S.C."/>
            <person name="Combes M.C."/>
            <person name="Mariac C."/>
            <person name="Albertini E."/>
            <person name="Pupilli F."/>
            <person name="Ortiz J.P.A."/>
            <person name="Leblanc O."/>
        </authorList>
    </citation>
    <scope>NUCLEOTIDE SEQUENCE [LARGE SCALE GENOMIC DNA]</scope>
    <source>
        <strain evidence="2">R1</strain>
        <tissue evidence="2">Leaf</tissue>
    </source>
</reference>
<accession>A0AAQ3TVU3</accession>
<feature type="domain" description="Tf2-1-like SH3-like" evidence="1">
    <location>
        <begin position="27"/>
        <end position="80"/>
    </location>
</feature>